<reference evidence="1" key="2">
    <citation type="submission" date="2020-09" db="EMBL/GenBank/DDBJ databases">
        <authorList>
            <person name="Sun Q."/>
            <person name="Sedlacek I."/>
        </authorList>
    </citation>
    <scope>NUCLEOTIDE SEQUENCE</scope>
    <source>
        <strain evidence="1">CCM 7684</strain>
    </source>
</reference>
<dbReference type="Proteomes" id="UP000602745">
    <property type="component" value="Unassembled WGS sequence"/>
</dbReference>
<dbReference type="AlphaFoldDB" id="A0A8J2VLG0"/>
<accession>A0A8J2VLG0</accession>
<name>A0A8J2VLG0_9RHOB</name>
<sequence>MTQTGYFVLKVITACPPSPGEMPEFIESNKEVLSSLLQDEKRVVWDAMNGRRG</sequence>
<evidence type="ECO:0000313" key="1">
    <source>
        <dbReference type="EMBL" id="GGE36108.1"/>
    </source>
</evidence>
<proteinExistence type="predicted"/>
<comment type="caution">
    <text evidence="1">The sequence shown here is derived from an EMBL/GenBank/DDBJ whole genome shotgun (WGS) entry which is preliminary data.</text>
</comment>
<reference evidence="1" key="1">
    <citation type="journal article" date="2014" name="Int. J. Syst. Evol. Microbiol.">
        <title>Complete genome sequence of Corynebacterium casei LMG S-19264T (=DSM 44701T), isolated from a smear-ripened cheese.</title>
        <authorList>
            <consortium name="US DOE Joint Genome Institute (JGI-PGF)"/>
            <person name="Walter F."/>
            <person name="Albersmeier A."/>
            <person name="Kalinowski J."/>
            <person name="Ruckert C."/>
        </authorList>
    </citation>
    <scope>NUCLEOTIDE SEQUENCE</scope>
    <source>
        <strain evidence="1">CCM 7684</strain>
    </source>
</reference>
<protein>
    <submittedName>
        <fullName evidence="1">Uncharacterized protein</fullName>
    </submittedName>
</protein>
<evidence type="ECO:0000313" key="2">
    <source>
        <dbReference type="Proteomes" id="UP000602745"/>
    </source>
</evidence>
<organism evidence="1 2">
    <name type="scientific">Agaricicola taiwanensis</name>
    <dbReference type="NCBI Taxonomy" id="591372"/>
    <lineage>
        <taxon>Bacteria</taxon>
        <taxon>Pseudomonadati</taxon>
        <taxon>Pseudomonadota</taxon>
        <taxon>Alphaproteobacteria</taxon>
        <taxon>Rhodobacterales</taxon>
        <taxon>Paracoccaceae</taxon>
        <taxon>Agaricicola</taxon>
    </lineage>
</organism>
<dbReference type="RefSeq" id="WP_188408747.1">
    <property type="nucleotide sequence ID" value="NZ_BMCP01000001.1"/>
</dbReference>
<keyword evidence="2" id="KW-1185">Reference proteome</keyword>
<gene>
    <name evidence="1" type="ORF">GCM10007276_11980</name>
</gene>
<dbReference type="EMBL" id="BMCP01000001">
    <property type="protein sequence ID" value="GGE36108.1"/>
    <property type="molecule type" value="Genomic_DNA"/>
</dbReference>